<reference evidence="2" key="2">
    <citation type="submission" date="2013-05" db="EMBL/GenBank/DDBJ databases">
        <title>The genome and transcriptome of Haemonchus contortus: a key model parasite for drug and vaccine discovery.</title>
        <authorList>
            <person name="Laing R."/>
            <person name="Kikuchi T."/>
            <person name="Martinelli A."/>
            <person name="Tsai I.J."/>
            <person name="Beech R.N."/>
            <person name="Redman E."/>
            <person name="Holroyd N."/>
            <person name="Bartley D.J."/>
            <person name="Beasley H."/>
            <person name="Britton C."/>
            <person name="Curran D."/>
            <person name="Devaney E."/>
            <person name="Gilabert A."/>
            <person name="Jackson F."/>
            <person name="Hunt M."/>
            <person name="Johnston S."/>
            <person name="Kryukov I."/>
            <person name="Li K."/>
            <person name="Morrison A.A."/>
            <person name="Reid A.J."/>
            <person name="Sargison N."/>
            <person name="Saunders G."/>
            <person name="Wasmuth J.D."/>
            <person name="Wolstenholme A."/>
            <person name="Berriman M."/>
            <person name="Gilleard J.S."/>
            <person name="Cotton J.A."/>
        </authorList>
    </citation>
    <scope>NUCLEOTIDE SEQUENCE [LARGE SCALE GENOMIC DNA]</scope>
    <source>
        <strain evidence="2">ISE/inbred ISE</strain>
    </source>
</reference>
<dbReference type="EMBL" id="CAVP010059024">
    <property type="protein sequence ID" value="CDL95449.1"/>
    <property type="molecule type" value="Genomic_DNA"/>
</dbReference>
<proteinExistence type="predicted"/>
<evidence type="ECO:0000313" key="1">
    <source>
        <dbReference type="EMBL" id="CDL95447.1"/>
    </source>
</evidence>
<comment type="caution">
    <text evidence="2">The sequence shown here is derived from an EMBL/GenBank/DDBJ whole genome shotgun (WGS) entry which is preliminary data.</text>
</comment>
<dbReference type="AlphaFoldDB" id="W6NHM3"/>
<evidence type="ECO:0000313" key="2">
    <source>
        <dbReference type="EMBL" id="CDL95449.1"/>
    </source>
</evidence>
<name>W6NHM3_HAECO</name>
<reference evidence="2" key="1">
    <citation type="submission" date="2013-03" db="EMBL/GenBank/DDBJ databases">
        <authorList>
            <person name="Aslett M."/>
        </authorList>
    </citation>
    <scope>NUCLEOTIDE SEQUENCE [LARGE SCALE GENOMIC DNA]</scope>
    <source>
        <strain evidence="2">ISE/inbred ISE</strain>
    </source>
</reference>
<sequence>MKAQDCCQLRSLRFIMWKDSCTKTNLWEDFVSDNIDEEYERLVEHLNDSARKAKSLKALPPVISASKQTVNGFPLRNF</sequence>
<organism evidence="2">
    <name type="scientific">Haemonchus contortus</name>
    <name type="common">Barber pole worm</name>
    <dbReference type="NCBI Taxonomy" id="6289"/>
    <lineage>
        <taxon>Eukaryota</taxon>
        <taxon>Metazoa</taxon>
        <taxon>Ecdysozoa</taxon>
        <taxon>Nematoda</taxon>
        <taxon>Chromadorea</taxon>
        <taxon>Rhabditida</taxon>
        <taxon>Rhabditina</taxon>
        <taxon>Rhabditomorpha</taxon>
        <taxon>Strongyloidea</taxon>
        <taxon>Trichostrongylidae</taxon>
        <taxon>Haemonchus</taxon>
    </lineage>
</organism>
<accession>W6NHM3</accession>
<dbReference type="EMBL" id="CAVP010059023">
    <property type="protein sequence ID" value="CDL95447.1"/>
    <property type="molecule type" value="Genomic_DNA"/>
</dbReference>
<protein>
    <submittedName>
        <fullName evidence="2">Uncharacterized protein</fullName>
    </submittedName>
</protein>
<gene>
    <name evidence="1" type="ORF">HCOI_02050200</name>
    <name evidence="2" type="ORF">HCOI_02050500</name>
</gene>